<accession>A0ACC1S250</accession>
<comment type="caution">
    <text evidence="1">The sequence shown here is derived from an EMBL/GenBank/DDBJ whole genome shotgun (WGS) entry which is preliminary data.</text>
</comment>
<evidence type="ECO:0000313" key="1">
    <source>
        <dbReference type="EMBL" id="KAJ3530325.1"/>
    </source>
</evidence>
<keyword evidence="2" id="KW-1185">Reference proteome</keyword>
<gene>
    <name evidence="1" type="ORF">NM208_g9375</name>
</gene>
<dbReference type="EMBL" id="JANRMS010001184">
    <property type="protein sequence ID" value="KAJ3530325.1"/>
    <property type="molecule type" value="Genomic_DNA"/>
</dbReference>
<reference evidence="1" key="1">
    <citation type="submission" date="2022-08" db="EMBL/GenBank/DDBJ databases">
        <title>Genome Sequence of Fusarium decemcellulare.</title>
        <authorList>
            <person name="Buettner E."/>
        </authorList>
    </citation>
    <scope>NUCLEOTIDE SEQUENCE</scope>
    <source>
        <strain evidence="1">Babe19</strain>
    </source>
</reference>
<proteinExistence type="predicted"/>
<dbReference type="Proteomes" id="UP001148629">
    <property type="component" value="Unassembled WGS sequence"/>
</dbReference>
<name>A0ACC1S250_9HYPO</name>
<evidence type="ECO:0000313" key="2">
    <source>
        <dbReference type="Proteomes" id="UP001148629"/>
    </source>
</evidence>
<organism evidence="1 2">
    <name type="scientific">Fusarium decemcellulare</name>
    <dbReference type="NCBI Taxonomy" id="57161"/>
    <lineage>
        <taxon>Eukaryota</taxon>
        <taxon>Fungi</taxon>
        <taxon>Dikarya</taxon>
        <taxon>Ascomycota</taxon>
        <taxon>Pezizomycotina</taxon>
        <taxon>Sordariomycetes</taxon>
        <taxon>Hypocreomycetidae</taxon>
        <taxon>Hypocreales</taxon>
        <taxon>Nectriaceae</taxon>
        <taxon>Fusarium</taxon>
        <taxon>Fusarium decemcellulare species complex</taxon>
    </lineage>
</organism>
<protein>
    <submittedName>
        <fullName evidence="1">Uncharacterized protein</fullName>
    </submittedName>
</protein>
<sequence length="649" mass="73834">MSSQEQCPPSEPLIHHTVGLTKDLWVRLPADLLRCFKEWDKRLIQLRNGHPWLRELDKELDKQLDNEPNQDFRKSSLSNLQQEFLTNGHTFISIMHDFLNQKKWQEFVLTIFTSRLQCTGHSPILRAIIESAFAEPRSTVNMSHVALGRKEGVSAQNEWGLLAKNPSFDQSFLTAIRTRCDEYIPEEEPRYFEIEKEVVISQLKKDKKLTPLEVDQLSELESWINIIDLKQPETMSFGFRVSGIECEPYPLHSSIEWRKIGRNLRALGLLIGADVPRFSEEIKPVTLMTALKNVVNGEVTTVNAMLARIEEQHDRLQRQQRVITALQFRHLLEHLPRTLRPTAADAAEKWDKMKEAELWCVFWERAVEHVYKHEKEKTWTSSPFAELLKNHLDTAKIIDEDNLISEKGMDRSNGEAAAVKWLASGTDLGRHVKGLYSTLSQIIHQFSDGKFTVKDLHFNPLDVQILEALIPNGSGEKNFSWEEESQRYIAAWHETAGIKVESRILGQAVITRAEKLWESLQAKASFPGVLPEKLSQFSGTSDPPRITALYKLDDKHINPDKLLHSVVVAMLVDSIGRIALEASRGHITNGRTEVRFSNASAASSGDEIEVSGTASQIGKKKDRHWSINVEIKVANGGQIAKGCFKAWKV</sequence>